<evidence type="ECO:0000313" key="1">
    <source>
        <dbReference type="EMBL" id="SNX95114.1"/>
    </source>
</evidence>
<organism evidence="1 2">
    <name type="scientific">Geodermatophilus sabuli</name>
    <dbReference type="NCBI Taxonomy" id="1564158"/>
    <lineage>
        <taxon>Bacteria</taxon>
        <taxon>Bacillati</taxon>
        <taxon>Actinomycetota</taxon>
        <taxon>Actinomycetes</taxon>
        <taxon>Geodermatophilales</taxon>
        <taxon>Geodermatophilaceae</taxon>
        <taxon>Geodermatophilus</taxon>
    </lineage>
</organism>
<accession>A0A285EA70</accession>
<dbReference type="PANTHER" id="PTHR43857">
    <property type="entry name" value="BLR7761 PROTEIN"/>
    <property type="match status" value="1"/>
</dbReference>
<proteinExistence type="predicted"/>
<dbReference type="PANTHER" id="PTHR43857:SF1">
    <property type="entry name" value="YJGH FAMILY PROTEIN"/>
    <property type="match status" value="1"/>
</dbReference>
<dbReference type="InterPro" id="IPR006175">
    <property type="entry name" value="YjgF/YER057c/UK114"/>
</dbReference>
<dbReference type="Pfam" id="PF01042">
    <property type="entry name" value="Ribonuc_L-PSP"/>
    <property type="match status" value="1"/>
</dbReference>
<dbReference type="OrthoDB" id="9799840at2"/>
<dbReference type="RefSeq" id="WP_097204703.1">
    <property type="nucleotide sequence ID" value="NZ_JACHXB010000001.1"/>
</dbReference>
<gene>
    <name evidence="1" type="ORF">SAMN06893097_101917</name>
</gene>
<name>A0A285EA70_9ACTN</name>
<reference evidence="1 2" key="1">
    <citation type="submission" date="2017-09" db="EMBL/GenBank/DDBJ databases">
        <authorList>
            <person name="Ehlers B."/>
            <person name="Leendertz F.H."/>
        </authorList>
    </citation>
    <scope>NUCLEOTIDE SEQUENCE [LARGE SCALE GENOMIC DNA]</scope>
    <source>
        <strain evidence="1 2">DSM 46844</strain>
    </source>
</reference>
<dbReference type="Gene3D" id="3.30.1330.40">
    <property type="entry name" value="RutC-like"/>
    <property type="match status" value="1"/>
</dbReference>
<sequence length="130" mass="13792">MRVVRLGSDTPWEAVVGYSRVVVHGDMAWVSGTTATVDGRVVCPGDAAGQTRQALANLTEALQRAGFAVADVVRTRLFVTDISRWEEVGRAHGEVFGDVRPATSMVQVAALIDPAMLVEIEADAVRGVSA</sequence>
<dbReference type="InterPro" id="IPR035959">
    <property type="entry name" value="RutC-like_sf"/>
</dbReference>
<protein>
    <submittedName>
        <fullName evidence="1">Enamine deaminase RidA, house cleaning of reactive enamine intermediates, YjgF/YER057c/UK114 family</fullName>
    </submittedName>
</protein>
<dbReference type="EMBL" id="OBDO01000001">
    <property type="protein sequence ID" value="SNX95114.1"/>
    <property type="molecule type" value="Genomic_DNA"/>
</dbReference>
<keyword evidence="2" id="KW-1185">Reference proteome</keyword>
<dbReference type="AlphaFoldDB" id="A0A285EA70"/>
<dbReference type="SUPFAM" id="SSF55298">
    <property type="entry name" value="YjgF-like"/>
    <property type="match status" value="1"/>
</dbReference>
<dbReference type="CDD" id="cd06154">
    <property type="entry name" value="YjgF_YER057c_UK114_like_6"/>
    <property type="match status" value="1"/>
</dbReference>
<evidence type="ECO:0000313" key="2">
    <source>
        <dbReference type="Proteomes" id="UP000219514"/>
    </source>
</evidence>
<dbReference type="Proteomes" id="UP000219514">
    <property type="component" value="Unassembled WGS sequence"/>
</dbReference>